<dbReference type="Pfam" id="PF00583">
    <property type="entry name" value="Acetyltransf_1"/>
    <property type="match status" value="1"/>
</dbReference>
<dbReference type="STRING" id="126156.SAMN05421670_1976"/>
<evidence type="ECO:0000313" key="2">
    <source>
        <dbReference type="EMBL" id="SFQ40505.1"/>
    </source>
</evidence>
<reference evidence="3" key="1">
    <citation type="submission" date="2016-10" db="EMBL/GenBank/DDBJ databases">
        <authorList>
            <person name="Varghese N."/>
            <person name="Submissions S."/>
        </authorList>
    </citation>
    <scope>NUCLEOTIDE SEQUENCE [LARGE SCALE GENOMIC DNA]</scope>
    <source>
        <strain evidence="3">DSM 11706</strain>
    </source>
</reference>
<accession>A0A1I5Y8G8</accession>
<evidence type="ECO:0000259" key="1">
    <source>
        <dbReference type="PROSITE" id="PS51186"/>
    </source>
</evidence>
<organism evidence="2 3">
    <name type="scientific">Psychrobacillus psychrotolerans</name>
    <dbReference type="NCBI Taxonomy" id="126156"/>
    <lineage>
        <taxon>Bacteria</taxon>
        <taxon>Bacillati</taxon>
        <taxon>Bacillota</taxon>
        <taxon>Bacilli</taxon>
        <taxon>Bacillales</taxon>
        <taxon>Bacillaceae</taxon>
        <taxon>Psychrobacillus</taxon>
    </lineage>
</organism>
<dbReference type="InterPro" id="IPR016181">
    <property type="entry name" value="Acyl_CoA_acyltransferase"/>
</dbReference>
<proteinExistence type="predicted"/>
<keyword evidence="3" id="KW-1185">Reference proteome</keyword>
<feature type="domain" description="N-acetyltransferase" evidence="1">
    <location>
        <begin position="3"/>
        <end position="148"/>
    </location>
</feature>
<evidence type="ECO:0000313" key="3">
    <source>
        <dbReference type="Proteomes" id="UP000198734"/>
    </source>
</evidence>
<protein>
    <submittedName>
        <fullName evidence="2">Acetyltransferase (GNAT) domain-containing protein</fullName>
    </submittedName>
</protein>
<sequence length="148" mass="16718">MSIEVKNISDLNAVNVSKLIQESEKEGYRFVSRLASEYEDGTHRFSEQGEAIYGAWDEDELVALGGLFKNTASEADNSARLYRFYTLPEHRRKGIGSELLKVVSENAKGHFKEITTKTESAKADSFYRANGFKFDERSPDTTHVLSLE</sequence>
<dbReference type="RefSeq" id="WP_093536640.1">
    <property type="nucleotide sequence ID" value="NZ_CP183885.1"/>
</dbReference>
<dbReference type="Proteomes" id="UP000198734">
    <property type="component" value="Unassembled WGS sequence"/>
</dbReference>
<dbReference type="PROSITE" id="PS51186">
    <property type="entry name" value="GNAT"/>
    <property type="match status" value="1"/>
</dbReference>
<dbReference type="OrthoDB" id="9815041at2"/>
<dbReference type="AlphaFoldDB" id="A0A1I5Y8G8"/>
<gene>
    <name evidence="2" type="ORF">SAMN05421670_1976</name>
</gene>
<keyword evidence="2" id="KW-0808">Transferase</keyword>
<dbReference type="SUPFAM" id="SSF55729">
    <property type="entry name" value="Acyl-CoA N-acyltransferases (Nat)"/>
    <property type="match status" value="1"/>
</dbReference>
<dbReference type="CDD" id="cd04301">
    <property type="entry name" value="NAT_SF"/>
    <property type="match status" value="1"/>
</dbReference>
<name>A0A1I5Y8G8_9BACI</name>
<dbReference type="InterPro" id="IPR000182">
    <property type="entry name" value="GNAT_dom"/>
</dbReference>
<dbReference type="Gene3D" id="3.40.630.30">
    <property type="match status" value="1"/>
</dbReference>
<dbReference type="GO" id="GO:0016747">
    <property type="term" value="F:acyltransferase activity, transferring groups other than amino-acyl groups"/>
    <property type="evidence" value="ECO:0007669"/>
    <property type="project" value="InterPro"/>
</dbReference>
<dbReference type="EMBL" id="FOXU01000002">
    <property type="protein sequence ID" value="SFQ40505.1"/>
    <property type="molecule type" value="Genomic_DNA"/>
</dbReference>